<dbReference type="InterPro" id="IPR052528">
    <property type="entry name" value="Sugar_transport-like"/>
</dbReference>
<proteinExistence type="predicted"/>
<evidence type="ECO:0000256" key="1">
    <source>
        <dbReference type="ARBA" id="ARBA00004651"/>
    </source>
</evidence>
<comment type="subcellular location">
    <subcellularLocation>
        <location evidence="1">Cell membrane</location>
        <topology evidence="1">Multi-pass membrane protein</topology>
    </subcellularLocation>
</comment>
<feature type="transmembrane region" description="Helical" evidence="5">
    <location>
        <begin position="375"/>
        <end position="399"/>
    </location>
</feature>
<dbReference type="SUPFAM" id="SSF103473">
    <property type="entry name" value="MFS general substrate transporter"/>
    <property type="match status" value="1"/>
</dbReference>
<feature type="transmembrane region" description="Helical" evidence="5">
    <location>
        <begin position="56"/>
        <end position="74"/>
    </location>
</feature>
<feature type="transmembrane region" description="Helical" evidence="5">
    <location>
        <begin position="21"/>
        <end position="44"/>
    </location>
</feature>
<feature type="transmembrane region" description="Helical" evidence="5">
    <location>
        <begin position="276"/>
        <end position="296"/>
    </location>
</feature>
<keyword evidence="8" id="KW-1185">Reference proteome</keyword>
<dbReference type="EMBL" id="JACHWJ010000004">
    <property type="protein sequence ID" value="MBB2958877.1"/>
    <property type="molecule type" value="Genomic_DNA"/>
</dbReference>
<feature type="transmembrane region" description="Helical" evidence="5">
    <location>
        <begin position="332"/>
        <end position="354"/>
    </location>
</feature>
<dbReference type="PROSITE" id="PS50850">
    <property type="entry name" value="MFS"/>
    <property type="match status" value="1"/>
</dbReference>
<protein>
    <submittedName>
        <fullName evidence="7">MFS family permease</fullName>
    </submittedName>
</protein>
<comment type="caution">
    <text evidence="7">The sequence shown here is derived from an EMBL/GenBank/DDBJ whole genome shotgun (WGS) entry which is preliminary data.</text>
</comment>
<evidence type="ECO:0000259" key="6">
    <source>
        <dbReference type="PROSITE" id="PS50850"/>
    </source>
</evidence>
<feature type="domain" description="Major facilitator superfamily (MFS) profile" evidence="6">
    <location>
        <begin position="1"/>
        <end position="417"/>
    </location>
</feature>
<dbReference type="Pfam" id="PF07690">
    <property type="entry name" value="MFS_1"/>
    <property type="match status" value="1"/>
</dbReference>
<dbReference type="AlphaFoldDB" id="A0A7W4YG18"/>
<evidence type="ECO:0000256" key="2">
    <source>
        <dbReference type="ARBA" id="ARBA00022692"/>
    </source>
</evidence>
<dbReference type="InterPro" id="IPR011701">
    <property type="entry name" value="MFS"/>
</dbReference>
<evidence type="ECO:0000256" key="5">
    <source>
        <dbReference type="SAM" id="Phobius"/>
    </source>
</evidence>
<organism evidence="7 8">
    <name type="scientific">Pseudoclavibacter helvolus</name>
    <dbReference type="NCBI Taxonomy" id="255205"/>
    <lineage>
        <taxon>Bacteria</taxon>
        <taxon>Bacillati</taxon>
        <taxon>Actinomycetota</taxon>
        <taxon>Actinomycetes</taxon>
        <taxon>Micrococcales</taxon>
        <taxon>Microbacteriaceae</taxon>
        <taxon>Pseudoclavibacter</taxon>
    </lineage>
</organism>
<dbReference type="Gene3D" id="1.20.1250.20">
    <property type="entry name" value="MFS general substrate transporter like domains"/>
    <property type="match status" value="1"/>
</dbReference>
<evidence type="ECO:0000313" key="8">
    <source>
        <dbReference type="Proteomes" id="UP000545286"/>
    </source>
</evidence>
<evidence type="ECO:0000256" key="3">
    <source>
        <dbReference type="ARBA" id="ARBA00022989"/>
    </source>
</evidence>
<sequence length="423" mass="43043">MTGRRRPGRRRGGRGGDGGQPWRLALSIQAALLQSAWVGARLMIGYKAVELGATGFALGLVAASFAAPALVAALPVGRLSDRMGGGAKVALLGVAVFVTGPVLLCWASELWILVLAATTTGIGSLFVMIGQQTFTAHRGRDGSSDGSFAVLTTAASLGQLVGPPVVTLAASFGAASTSAPNTVVGAITCIVLLLLGLFGTPTLLNADRRAAAAAREAQAGAARQDARPERRPKLAEIGRGNGLWRSVAVSAAVLVTVDLLYTFVPLWATEKGVSSVAVGMLLAIRAVVSVFSRVGLSRLVARFGRKPLLLVAIACGVAALIALPFIGAFGAIPVMVALGVALGLPQPLTMSWVVRITPKSVHGQALGLRMTANRLAQIVLPLAIGTAAGPLGISVILWANAAVLATALIIVGGSDIDGATEQD</sequence>
<dbReference type="Proteomes" id="UP000545286">
    <property type="component" value="Unassembled WGS sequence"/>
</dbReference>
<feature type="transmembrane region" description="Helical" evidence="5">
    <location>
        <begin position="149"/>
        <end position="172"/>
    </location>
</feature>
<reference evidence="7 8" key="1">
    <citation type="submission" date="2020-08" db="EMBL/GenBank/DDBJ databases">
        <title>Sequencing the genomes of 1000 actinobacteria strains.</title>
        <authorList>
            <person name="Klenk H.-P."/>
        </authorList>
    </citation>
    <scope>NUCLEOTIDE SEQUENCE [LARGE SCALE GENOMIC DNA]</scope>
    <source>
        <strain evidence="7 8">DSM 20419</strain>
    </source>
</reference>
<keyword evidence="4 5" id="KW-0472">Membrane</keyword>
<dbReference type="GO" id="GO:0005886">
    <property type="term" value="C:plasma membrane"/>
    <property type="evidence" value="ECO:0007669"/>
    <property type="project" value="UniProtKB-SubCell"/>
</dbReference>
<evidence type="ECO:0000313" key="7">
    <source>
        <dbReference type="EMBL" id="MBB2958877.1"/>
    </source>
</evidence>
<accession>A0A7W4YG18</accession>
<dbReference type="RefSeq" id="WP_183626017.1">
    <property type="nucleotide sequence ID" value="NZ_JACHWJ010000004.1"/>
</dbReference>
<evidence type="ECO:0000256" key="4">
    <source>
        <dbReference type="ARBA" id="ARBA00023136"/>
    </source>
</evidence>
<dbReference type="InterPro" id="IPR020846">
    <property type="entry name" value="MFS_dom"/>
</dbReference>
<gene>
    <name evidence="7" type="ORF">FHX72_003023</name>
</gene>
<feature type="transmembrane region" description="Helical" evidence="5">
    <location>
        <begin position="110"/>
        <end position="129"/>
    </location>
</feature>
<dbReference type="PANTHER" id="PTHR23526:SF4">
    <property type="entry name" value="INTEGRAL MEMBRANE TRANSPORT PROTEIN"/>
    <property type="match status" value="1"/>
</dbReference>
<feature type="transmembrane region" description="Helical" evidence="5">
    <location>
        <begin position="308"/>
        <end position="326"/>
    </location>
</feature>
<dbReference type="InterPro" id="IPR036259">
    <property type="entry name" value="MFS_trans_sf"/>
</dbReference>
<name>A0A7W4YG18_9MICO</name>
<feature type="transmembrane region" description="Helical" evidence="5">
    <location>
        <begin position="86"/>
        <end position="104"/>
    </location>
</feature>
<feature type="transmembrane region" description="Helical" evidence="5">
    <location>
        <begin position="184"/>
        <end position="206"/>
    </location>
</feature>
<dbReference type="GO" id="GO:0022857">
    <property type="term" value="F:transmembrane transporter activity"/>
    <property type="evidence" value="ECO:0007669"/>
    <property type="project" value="InterPro"/>
</dbReference>
<feature type="transmembrane region" description="Helical" evidence="5">
    <location>
        <begin position="243"/>
        <end position="264"/>
    </location>
</feature>
<keyword evidence="2 5" id="KW-0812">Transmembrane</keyword>
<dbReference type="PANTHER" id="PTHR23526">
    <property type="entry name" value="INTEGRAL MEMBRANE TRANSPORT PROTEIN-RELATED"/>
    <property type="match status" value="1"/>
</dbReference>
<keyword evidence="3 5" id="KW-1133">Transmembrane helix</keyword>